<evidence type="ECO:0000313" key="2">
    <source>
        <dbReference type="Proteomes" id="UP000694888"/>
    </source>
</evidence>
<feature type="region of interest" description="Disordered" evidence="1">
    <location>
        <begin position="587"/>
        <end position="622"/>
    </location>
</feature>
<dbReference type="RefSeq" id="XP_005103980.1">
    <property type="nucleotide sequence ID" value="XM_005103923.3"/>
</dbReference>
<feature type="compositionally biased region" description="Low complexity" evidence="1">
    <location>
        <begin position="88"/>
        <end position="100"/>
    </location>
</feature>
<sequence length="826" mass="91782">MMSSADILPFDHQFVLGKSPYFLHDLEDVLSYEEENDFGSHNENFLDYEVNDVEGSTSLLSVDPPDETTKKKVKLKEFQASLEHGQDSLPVSSNMYSSSSVRQPDILKSVKRKQPSKASCVRRKKTESQPKKKAHSKRKGKKTKTVSERQNDDKVKANNSKVKQSNLSEKSCQKPMVLTEETDLILEHNRSQQASGLKKPLAIQSVPAASADLSVSVVTTCAPSTTSVLLAMMGEAVSAPKYTSSASDSVSPFDIPSCPTRSSWPMLRELISSPTQATVSISRAPRQTLSTVHMEPLAVEEPAPSVVSKLEKEIKCVCKFNKGKPCWLLFDEERLRKERLHHLKLKRESLDLVILAKIAANINREEKVKKSQKRERQRCRLCYYHESKKICRETFLFIHGICKGRLCALMKHYKQEGISARVHGNKANIPHHALSNDDSERVLDFIKEYANKHCVSPFGHTSGSKTSRGLVVMSPSQSKLYVHHKYKLWCAKNSLRAVSLRSFQNLWGKHLPYIVVLRGSNKVPVPEPGSEAAIQELNENSIADSSDPLPSSCEPAVLGDSATLAAETSSDSVIDDSNILKIPSISTYSTDNKKNDTDSTDSGDEIFYNSKKNNKRKAFPPRKIDSFESFQLAPMSTQDLSSHQLFDTRHIPMQSDSDVAPGLNDRADDDMNHTLDAKASSHQSEKEGVFQQHSAFSSDPLIPTCTTAAATTQVLHHPSEVAMGFHSCSSNPVMLASNRDVLCAYVSKSPVHVDVVKTSSIHPAFYIQQNPQLFDTFSMQGADRLGVTLATPNGLSDPSQTVLLPSHQTSELHDVHPLDWQTWQSF</sequence>
<protein>
    <submittedName>
        <fullName evidence="3 4">Uncharacterized protein LOC101846153</fullName>
    </submittedName>
</protein>
<name>A0ABM0JXQ2_APLCA</name>
<accession>A0ABM0JXQ2</accession>
<dbReference type="PANTHER" id="PTHR34415">
    <property type="entry name" value="INTEGRASE CATALYTIC DOMAIN-CONTAINING PROTEIN"/>
    <property type="match status" value="1"/>
</dbReference>
<gene>
    <name evidence="3 4" type="primary">LOC101846153</name>
</gene>
<dbReference type="Proteomes" id="UP000694888">
    <property type="component" value="Unplaced"/>
</dbReference>
<evidence type="ECO:0000313" key="3">
    <source>
        <dbReference type="RefSeq" id="XP_005103980.1"/>
    </source>
</evidence>
<organism evidence="2 4">
    <name type="scientific">Aplysia californica</name>
    <name type="common">California sea hare</name>
    <dbReference type="NCBI Taxonomy" id="6500"/>
    <lineage>
        <taxon>Eukaryota</taxon>
        <taxon>Metazoa</taxon>
        <taxon>Spiralia</taxon>
        <taxon>Lophotrochozoa</taxon>
        <taxon>Mollusca</taxon>
        <taxon>Gastropoda</taxon>
        <taxon>Heterobranchia</taxon>
        <taxon>Euthyneura</taxon>
        <taxon>Tectipleura</taxon>
        <taxon>Aplysiida</taxon>
        <taxon>Aplysioidea</taxon>
        <taxon>Aplysiidae</taxon>
        <taxon>Aplysia</taxon>
    </lineage>
</organism>
<feature type="region of interest" description="Disordered" evidence="1">
    <location>
        <begin position="84"/>
        <end position="174"/>
    </location>
</feature>
<evidence type="ECO:0000256" key="1">
    <source>
        <dbReference type="SAM" id="MobiDB-lite"/>
    </source>
</evidence>
<feature type="compositionally biased region" description="Polar residues" evidence="1">
    <location>
        <begin position="157"/>
        <end position="170"/>
    </location>
</feature>
<proteinExistence type="predicted"/>
<keyword evidence="2" id="KW-1185">Reference proteome</keyword>
<dbReference type="PANTHER" id="PTHR34415:SF1">
    <property type="entry name" value="INTEGRASE CATALYTIC DOMAIN-CONTAINING PROTEIN"/>
    <property type="match status" value="1"/>
</dbReference>
<dbReference type="GeneID" id="101846153"/>
<dbReference type="RefSeq" id="XP_005103981.1">
    <property type="nucleotide sequence ID" value="XM_005103924.3"/>
</dbReference>
<feature type="compositionally biased region" description="Basic residues" evidence="1">
    <location>
        <begin position="109"/>
        <end position="144"/>
    </location>
</feature>
<evidence type="ECO:0000313" key="4">
    <source>
        <dbReference type="RefSeq" id="XP_005103981.1"/>
    </source>
</evidence>
<feature type="compositionally biased region" description="Basic and acidic residues" evidence="1">
    <location>
        <begin position="145"/>
        <end position="156"/>
    </location>
</feature>
<reference evidence="3 4" key="1">
    <citation type="submission" date="2025-05" db="UniProtKB">
        <authorList>
            <consortium name="RefSeq"/>
        </authorList>
    </citation>
    <scope>IDENTIFICATION</scope>
</reference>